<dbReference type="SMART" id="SM00186">
    <property type="entry name" value="FBG"/>
    <property type="match status" value="1"/>
</dbReference>
<dbReference type="Gene3D" id="4.10.530.10">
    <property type="entry name" value="Gamma-fibrinogen Carboxyl Terminal Fragment, domain 2"/>
    <property type="match status" value="1"/>
</dbReference>
<dbReference type="InParanoid" id="A0A0Q9WQE4"/>
<dbReference type="Pfam" id="PF00147">
    <property type="entry name" value="Fibrinogen_C"/>
    <property type="match status" value="1"/>
</dbReference>
<evidence type="ECO:0000259" key="1">
    <source>
        <dbReference type="PROSITE" id="PS51406"/>
    </source>
</evidence>
<gene>
    <name evidence="2" type="primary">Dwil\GK26983</name>
    <name evidence="2" type="ORF">Dwil_GK26983</name>
</gene>
<dbReference type="KEGG" id="dwi:26528985"/>
<dbReference type="GO" id="GO:0005615">
    <property type="term" value="C:extracellular space"/>
    <property type="evidence" value="ECO:0007669"/>
    <property type="project" value="TreeGrafter"/>
</dbReference>
<dbReference type="InterPro" id="IPR036056">
    <property type="entry name" value="Fibrinogen-like_C"/>
</dbReference>
<evidence type="ECO:0000313" key="3">
    <source>
        <dbReference type="Proteomes" id="UP000007798"/>
    </source>
</evidence>
<keyword evidence="3" id="KW-1185">Reference proteome</keyword>
<dbReference type="OrthoDB" id="6145874at2759"/>
<dbReference type="STRING" id="7260.A0A0Q9WQE4"/>
<dbReference type="InterPro" id="IPR050373">
    <property type="entry name" value="Fibrinogen_C-term_domain"/>
</dbReference>
<dbReference type="PROSITE" id="PS51406">
    <property type="entry name" value="FIBRINOGEN_C_2"/>
    <property type="match status" value="1"/>
</dbReference>
<dbReference type="InterPro" id="IPR002181">
    <property type="entry name" value="Fibrinogen_a/b/g_C_dom"/>
</dbReference>
<dbReference type="Gene3D" id="3.90.215.10">
    <property type="entry name" value="Gamma Fibrinogen, chain A, domain 1"/>
    <property type="match status" value="1"/>
</dbReference>
<evidence type="ECO:0000313" key="2">
    <source>
        <dbReference type="EMBL" id="KRF98337.1"/>
    </source>
</evidence>
<reference evidence="2 3" key="1">
    <citation type="journal article" date="2007" name="Nature">
        <title>Evolution of genes and genomes on the Drosophila phylogeny.</title>
        <authorList>
            <consortium name="Drosophila 12 Genomes Consortium"/>
            <person name="Clark A.G."/>
            <person name="Eisen M.B."/>
            <person name="Smith D.R."/>
            <person name="Bergman C.M."/>
            <person name="Oliver B."/>
            <person name="Markow T.A."/>
            <person name="Kaufman T.C."/>
            <person name="Kellis M."/>
            <person name="Gelbart W."/>
            <person name="Iyer V.N."/>
            <person name="Pollard D.A."/>
            <person name="Sackton T.B."/>
            <person name="Larracuente A.M."/>
            <person name="Singh N.D."/>
            <person name="Abad J.P."/>
            <person name="Abt D.N."/>
            <person name="Adryan B."/>
            <person name="Aguade M."/>
            <person name="Akashi H."/>
            <person name="Anderson W.W."/>
            <person name="Aquadro C.F."/>
            <person name="Ardell D.H."/>
            <person name="Arguello R."/>
            <person name="Artieri C.G."/>
            <person name="Barbash D.A."/>
            <person name="Barker D."/>
            <person name="Barsanti P."/>
            <person name="Batterham P."/>
            <person name="Batzoglou S."/>
            <person name="Begun D."/>
            <person name="Bhutkar A."/>
            <person name="Blanco E."/>
            <person name="Bosak S.A."/>
            <person name="Bradley R.K."/>
            <person name="Brand A.D."/>
            <person name="Brent M.R."/>
            <person name="Brooks A.N."/>
            <person name="Brown R.H."/>
            <person name="Butlin R.K."/>
            <person name="Caggese C."/>
            <person name="Calvi B.R."/>
            <person name="Bernardo de Carvalho A."/>
            <person name="Caspi A."/>
            <person name="Castrezana S."/>
            <person name="Celniker S.E."/>
            <person name="Chang J.L."/>
            <person name="Chapple C."/>
            <person name="Chatterji S."/>
            <person name="Chinwalla A."/>
            <person name="Civetta A."/>
            <person name="Clifton S.W."/>
            <person name="Comeron J.M."/>
            <person name="Costello J.C."/>
            <person name="Coyne J.A."/>
            <person name="Daub J."/>
            <person name="David R.G."/>
            <person name="Delcher A.L."/>
            <person name="Delehaunty K."/>
            <person name="Do C.B."/>
            <person name="Ebling H."/>
            <person name="Edwards K."/>
            <person name="Eickbush T."/>
            <person name="Evans J.D."/>
            <person name="Filipski A."/>
            <person name="Findeiss S."/>
            <person name="Freyhult E."/>
            <person name="Fulton L."/>
            <person name="Fulton R."/>
            <person name="Garcia A.C."/>
            <person name="Gardiner A."/>
            <person name="Garfield D.A."/>
            <person name="Garvin B.E."/>
            <person name="Gibson G."/>
            <person name="Gilbert D."/>
            <person name="Gnerre S."/>
            <person name="Godfrey J."/>
            <person name="Good R."/>
            <person name="Gotea V."/>
            <person name="Gravely B."/>
            <person name="Greenberg A.J."/>
            <person name="Griffiths-Jones S."/>
            <person name="Gross S."/>
            <person name="Guigo R."/>
            <person name="Gustafson E.A."/>
            <person name="Haerty W."/>
            <person name="Hahn M.W."/>
            <person name="Halligan D.L."/>
            <person name="Halpern A.L."/>
            <person name="Halter G.M."/>
            <person name="Han M.V."/>
            <person name="Heger A."/>
            <person name="Hillier L."/>
            <person name="Hinrichs A.S."/>
            <person name="Holmes I."/>
            <person name="Hoskins R.A."/>
            <person name="Hubisz M.J."/>
            <person name="Hultmark D."/>
            <person name="Huntley M.A."/>
            <person name="Jaffe D.B."/>
            <person name="Jagadeeshan S."/>
            <person name="Jeck W.R."/>
            <person name="Johnson J."/>
            <person name="Jones C.D."/>
            <person name="Jordan W.C."/>
            <person name="Karpen G.H."/>
            <person name="Kataoka E."/>
            <person name="Keightley P.D."/>
            <person name="Kheradpour P."/>
            <person name="Kirkness E.F."/>
            <person name="Koerich L.B."/>
            <person name="Kristiansen K."/>
            <person name="Kudrna D."/>
            <person name="Kulathinal R.J."/>
            <person name="Kumar S."/>
            <person name="Kwok R."/>
            <person name="Lander E."/>
            <person name="Langley C.H."/>
            <person name="Lapoint R."/>
            <person name="Lazzaro B.P."/>
            <person name="Lee S.J."/>
            <person name="Levesque L."/>
            <person name="Li R."/>
            <person name="Lin C.F."/>
            <person name="Lin M.F."/>
            <person name="Lindblad-Toh K."/>
            <person name="Llopart A."/>
            <person name="Long M."/>
            <person name="Low L."/>
            <person name="Lozovsky E."/>
            <person name="Lu J."/>
            <person name="Luo M."/>
            <person name="Machado C.A."/>
            <person name="Makalowski W."/>
            <person name="Marzo M."/>
            <person name="Matsuda M."/>
            <person name="Matzkin L."/>
            <person name="McAllister B."/>
            <person name="McBride C.S."/>
            <person name="McKernan B."/>
            <person name="McKernan K."/>
            <person name="Mendez-Lago M."/>
            <person name="Minx P."/>
            <person name="Mollenhauer M.U."/>
            <person name="Montooth K."/>
            <person name="Mount S.M."/>
            <person name="Mu X."/>
            <person name="Myers E."/>
            <person name="Negre B."/>
            <person name="Newfeld S."/>
            <person name="Nielsen R."/>
            <person name="Noor M.A."/>
            <person name="O'Grady P."/>
            <person name="Pachter L."/>
            <person name="Papaceit M."/>
            <person name="Parisi M.J."/>
            <person name="Parisi M."/>
            <person name="Parts L."/>
            <person name="Pedersen J.S."/>
            <person name="Pesole G."/>
            <person name="Phillippy A.M."/>
            <person name="Ponting C.P."/>
            <person name="Pop M."/>
            <person name="Porcelli D."/>
            <person name="Powell J.R."/>
            <person name="Prohaska S."/>
            <person name="Pruitt K."/>
            <person name="Puig M."/>
            <person name="Quesneville H."/>
            <person name="Ram K.R."/>
            <person name="Rand D."/>
            <person name="Rasmussen M.D."/>
            <person name="Reed L.K."/>
            <person name="Reenan R."/>
            <person name="Reily A."/>
            <person name="Remington K.A."/>
            <person name="Rieger T.T."/>
            <person name="Ritchie M.G."/>
            <person name="Robin C."/>
            <person name="Rogers Y.H."/>
            <person name="Rohde C."/>
            <person name="Rozas J."/>
            <person name="Rubenfield M.J."/>
            <person name="Ruiz A."/>
            <person name="Russo S."/>
            <person name="Salzberg S.L."/>
            <person name="Sanchez-Gracia A."/>
            <person name="Saranga D.J."/>
            <person name="Sato H."/>
            <person name="Schaeffer S.W."/>
            <person name="Schatz M.C."/>
            <person name="Schlenke T."/>
            <person name="Schwartz R."/>
            <person name="Segarra C."/>
            <person name="Singh R.S."/>
            <person name="Sirot L."/>
            <person name="Sirota M."/>
            <person name="Sisneros N.B."/>
            <person name="Smith C.D."/>
            <person name="Smith T.F."/>
            <person name="Spieth J."/>
            <person name="Stage D.E."/>
            <person name="Stark A."/>
            <person name="Stephan W."/>
            <person name="Strausberg R.L."/>
            <person name="Strempel S."/>
            <person name="Sturgill D."/>
            <person name="Sutton G."/>
            <person name="Sutton G.G."/>
            <person name="Tao W."/>
            <person name="Teichmann S."/>
            <person name="Tobari Y.N."/>
            <person name="Tomimura Y."/>
            <person name="Tsolas J.M."/>
            <person name="Valente V.L."/>
            <person name="Venter E."/>
            <person name="Venter J.C."/>
            <person name="Vicario S."/>
            <person name="Vieira F.G."/>
            <person name="Vilella A.J."/>
            <person name="Villasante A."/>
            <person name="Walenz B."/>
            <person name="Wang J."/>
            <person name="Wasserman M."/>
            <person name="Watts T."/>
            <person name="Wilson D."/>
            <person name="Wilson R.K."/>
            <person name="Wing R.A."/>
            <person name="Wolfner M.F."/>
            <person name="Wong A."/>
            <person name="Wong G.K."/>
            <person name="Wu C.I."/>
            <person name="Wu G."/>
            <person name="Yamamoto D."/>
            <person name="Yang H.P."/>
            <person name="Yang S.P."/>
            <person name="Yorke J.A."/>
            <person name="Yoshida K."/>
            <person name="Zdobnov E."/>
            <person name="Zhang P."/>
            <person name="Zhang Y."/>
            <person name="Zimin A.V."/>
            <person name="Baldwin J."/>
            <person name="Abdouelleil A."/>
            <person name="Abdulkadir J."/>
            <person name="Abebe A."/>
            <person name="Abera B."/>
            <person name="Abreu J."/>
            <person name="Acer S.C."/>
            <person name="Aftuck L."/>
            <person name="Alexander A."/>
            <person name="An P."/>
            <person name="Anderson E."/>
            <person name="Anderson S."/>
            <person name="Arachi H."/>
            <person name="Azer M."/>
            <person name="Bachantsang P."/>
            <person name="Barry A."/>
            <person name="Bayul T."/>
            <person name="Berlin A."/>
            <person name="Bessette D."/>
            <person name="Bloom T."/>
            <person name="Blye J."/>
            <person name="Boguslavskiy L."/>
            <person name="Bonnet C."/>
            <person name="Boukhgalter B."/>
            <person name="Bourzgui I."/>
            <person name="Brown A."/>
            <person name="Cahill P."/>
            <person name="Channer S."/>
            <person name="Cheshatsang Y."/>
            <person name="Chuda L."/>
            <person name="Citroen M."/>
            <person name="Collymore A."/>
            <person name="Cooke P."/>
            <person name="Costello M."/>
            <person name="D'Aco K."/>
            <person name="Daza R."/>
            <person name="De Haan G."/>
            <person name="DeGray S."/>
            <person name="DeMaso C."/>
            <person name="Dhargay N."/>
            <person name="Dooley K."/>
            <person name="Dooley E."/>
            <person name="Doricent M."/>
            <person name="Dorje P."/>
            <person name="Dorjee K."/>
            <person name="Dupes A."/>
            <person name="Elong R."/>
            <person name="Falk J."/>
            <person name="Farina A."/>
            <person name="Faro S."/>
            <person name="Ferguson D."/>
            <person name="Fisher S."/>
            <person name="Foley C.D."/>
            <person name="Franke A."/>
            <person name="Friedrich D."/>
            <person name="Gadbois L."/>
            <person name="Gearin G."/>
            <person name="Gearin C.R."/>
            <person name="Giannoukos G."/>
            <person name="Goode T."/>
            <person name="Graham J."/>
            <person name="Grandbois E."/>
            <person name="Grewal S."/>
            <person name="Gyaltsen K."/>
            <person name="Hafez N."/>
            <person name="Hagos B."/>
            <person name="Hall J."/>
            <person name="Henson C."/>
            <person name="Hollinger A."/>
            <person name="Honan T."/>
            <person name="Huard M.D."/>
            <person name="Hughes L."/>
            <person name="Hurhula B."/>
            <person name="Husby M.E."/>
            <person name="Kamat A."/>
            <person name="Kanga B."/>
            <person name="Kashin S."/>
            <person name="Khazanovich D."/>
            <person name="Kisner P."/>
            <person name="Lance K."/>
            <person name="Lara M."/>
            <person name="Lee W."/>
            <person name="Lennon N."/>
            <person name="Letendre F."/>
            <person name="LeVine R."/>
            <person name="Lipovsky A."/>
            <person name="Liu X."/>
            <person name="Liu J."/>
            <person name="Liu S."/>
            <person name="Lokyitsang T."/>
            <person name="Lokyitsang Y."/>
            <person name="Lubonja R."/>
            <person name="Lui A."/>
            <person name="MacDonald P."/>
            <person name="Magnisalis V."/>
            <person name="Maru K."/>
            <person name="Matthews C."/>
            <person name="McCusker W."/>
            <person name="McDonough S."/>
            <person name="Mehta T."/>
            <person name="Meldrim J."/>
            <person name="Meneus L."/>
            <person name="Mihai O."/>
            <person name="Mihalev A."/>
            <person name="Mihova T."/>
            <person name="Mittelman R."/>
            <person name="Mlenga V."/>
            <person name="Montmayeur A."/>
            <person name="Mulrain L."/>
            <person name="Navidi A."/>
            <person name="Naylor J."/>
            <person name="Negash T."/>
            <person name="Nguyen T."/>
            <person name="Nguyen N."/>
            <person name="Nicol R."/>
            <person name="Norbu C."/>
            <person name="Norbu N."/>
            <person name="Novod N."/>
            <person name="O'Neill B."/>
            <person name="Osman S."/>
            <person name="Markiewicz E."/>
            <person name="Oyono O.L."/>
            <person name="Patti C."/>
            <person name="Phunkhang P."/>
            <person name="Pierre F."/>
            <person name="Priest M."/>
            <person name="Raghuraman S."/>
            <person name="Rege F."/>
            <person name="Reyes R."/>
            <person name="Rise C."/>
            <person name="Rogov P."/>
            <person name="Ross K."/>
            <person name="Ryan E."/>
            <person name="Settipalli S."/>
            <person name="Shea T."/>
            <person name="Sherpa N."/>
            <person name="Shi L."/>
            <person name="Shih D."/>
            <person name="Sparrow T."/>
            <person name="Spaulding J."/>
            <person name="Stalker J."/>
            <person name="Stange-Thomann N."/>
            <person name="Stavropoulos S."/>
            <person name="Stone C."/>
            <person name="Strader C."/>
            <person name="Tesfaye S."/>
            <person name="Thomson T."/>
            <person name="Thoulutsang Y."/>
            <person name="Thoulutsang D."/>
            <person name="Topham K."/>
            <person name="Topping I."/>
            <person name="Tsamla T."/>
            <person name="Vassiliev H."/>
            <person name="Vo A."/>
            <person name="Wangchuk T."/>
            <person name="Wangdi T."/>
            <person name="Weiand M."/>
            <person name="Wilkinson J."/>
            <person name="Wilson A."/>
            <person name="Yadav S."/>
            <person name="Young G."/>
            <person name="Yu Q."/>
            <person name="Zembek L."/>
            <person name="Zhong D."/>
            <person name="Zimmer A."/>
            <person name="Zwirko Z."/>
            <person name="Jaffe D.B."/>
            <person name="Alvarez P."/>
            <person name="Brockman W."/>
            <person name="Butler J."/>
            <person name="Chin C."/>
            <person name="Gnerre S."/>
            <person name="Grabherr M."/>
            <person name="Kleber M."/>
            <person name="Mauceli E."/>
            <person name="MacCallum I."/>
        </authorList>
    </citation>
    <scope>NUCLEOTIDE SEQUENCE [LARGE SCALE GENOMIC DNA]</scope>
    <source>
        <strain evidence="3">Tucson 14030-0811.24</strain>
    </source>
</reference>
<proteinExistence type="predicted"/>
<name>A0A0Q9WQE4_DROWI</name>
<dbReference type="SMR" id="A0A0Q9WQE4"/>
<dbReference type="EMBL" id="CH963857">
    <property type="protein sequence ID" value="KRF98337.1"/>
    <property type="molecule type" value="Genomic_DNA"/>
</dbReference>
<accession>A0A0Q9WQE4</accession>
<organism evidence="2 3">
    <name type="scientific">Drosophila willistoni</name>
    <name type="common">Fruit fly</name>
    <dbReference type="NCBI Taxonomy" id="7260"/>
    <lineage>
        <taxon>Eukaryota</taxon>
        <taxon>Metazoa</taxon>
        <taxon>Ecdysozoa</taxon>
        <taxon>Arthropoda</taxon>
        <taxon>Hexapoda</taxon>
        <taxon>Insecta</taxon>
        <taxon>Pterygota</taxon>
        <taxon>Neoptera</taxon>
        <taxon>Endopterygota</taxon>
        <taxon>Diptera</taxon>
        <taxon>Brachycera</taxon>
        <taxon>Muscomorpha</taxon>
        <taxon>Ephydroidea</taxon>
        <taxon>Drosophilidae</taxon>
        <taxon>Drosophila</taxon>
        <taxon>Sophophora</taxon>
    </lineage>
</organism>
<protein>
    <recommendedName>
        <fullName evidence="1">Fibrinogen C-terminal domain-containing protein</fullName>
    </recommendedName>
</protein>
<sequence length="327" mass="37952">MRRHVAAFKSKSQADTAKVLSLSDLIVAYESQIDSNTAIIEKQEEHIKKLNSSVNSYRSIFMQKELEITDLQIKTREDKTSIQDYLQQISNYEDQLKTSQVSSCVPLGNSTGIHLLHLPSGKPFFVPCESRNTNFGTGWTVIQRRLDGSVNFYRDWNQYREGFGELSSEFFIGLDKLYRMTTNERYELLIHFQFFGSEESNYIRYSNFSIGNETEKYVLKYLGVVTCDNGFKFEGYTNYGYVLGCHDPMENNIGMKFTTYDQDNDNFYWQNCAKECHGAWWFNSCSLIGNGFSHLNGLYGKSEASSNIYFRNSVRYAEMLIRPFNHH</sequence>
<dbReference type="InterPro" id="IPR014716">
    <property type="entry name" value="Fibrinogen_a/b/g_C_1"/>
</dbReference>
<dbReference type="PANTHER" id="PTHR19143">
    <property type="entry name" value="FIBRINOGEN/TENASCIN/ANGIOPOEITIN"/>
    <property type="match status" value="1"/>
</dbReference>
<dbReference type="PANTHER" id="PTHR19143:SF327">
    <property type="entry name" value="FI21813P1-RELATED"/>
    <property type="match status" value="1"/>
</dbReference>
<feature type="domain" description="Fibrinogen C-terminal" evidence="1">
    <location>
        <begin position="95"/>
        <end position="325"/>
    </location>
</feature>
<dbReference type="CDD" id="cd00087">
    <property type="entry name" value="FReD"/>
    <property type="match status" value="1"/>
</dbReference>
<dbReference type="SUPFAM" id="SSF56496">
    <property type="entry name" value="Fibrinogen C-terminal domain-like"/>
    <property type="match status" value="1"/>
</dbReference>
<dbReference type="AlphaFoldDB" id="A0A0Q9WQE4"/>
<dbReference type="Proteomes" id="UP000007798">
    <property type="component" value="Unassembled WGS sequence"/>
</dbReference>